<dbReference type="OrthoDB" id="9808778at2"/>
<dbReference type="HOGENOM" id="CLU_833610_0_0_11"/>
<dbReference type="Gene3D" id="2.120.10.60">
    <property type="entry name" value="Tricorn protease N-terminal domain"/>
    <property type="match status" value="1"/>
</dbReference>
<evidence type="ECO:0000313" key="4">
    <source>
        <dbReference type="Proteomes" id="UP000027178"/>
    </source>
</evidence>
<dbReference type="PATRIC" id="fig|1348663.4.peg.3632"/>
<feature type="region of interest" description="Disordered" evidence="1">
    <location>
        <begin position="315"/>
        <end position="338"/>
    </location>
</feature>
<accession>A0A066YRV8</accession>
<dbReference type="Gene3D" id="2.120.10.30">
    <property type="entry name" value="TolB, C-terminal domain"/>
    <property type="match status" value="1"/>
</dbReference>
<dbReference type="RefSeq" id="WP_035864154.1">
    <property type="nucleotide sequence ID" value="NZ_KK853997.1"/>
</dbReference>
<dbReference type="InterPro" id="IPR011042">
    <property type="entry name" value="6-blade_b-propeller_TolB-like"/>
</dbReference>
<dbReference type="EMBL" id="JNBY01000093">
    <property type="protein sequence ID" value="KDN83982.1"/>
    <property type="molecule type" value="Genomic_DNA"/>
</dbReference>
<dbReference type="eggNOG" id="COG0823">
    <property type="taxonomic scope" value="Bacteria"/>
</dbReference>
<feature type="region of interest" description="Disordered" evidence="1">
    <location>
        <begin position="36"/>
        <end position="81"/>
    </location>
</feature>
<gene>
    <name evidence="3" type="ORF">KCH_37730</name>
</gene>
<sequence>MSARARLRRSAATALVSAVTAGSALLLTACDPDGADSAAGATGSPAATASASSGSTAKPSEAASAPGRSGGALNRTGGTGLTVSTGTSTVLMDGRSVDFGTVVRDLAWSPDGKHAAFIDGAGNLQTSDPDGSHKTVIAKAPTGVTWSHPTWQVTTPDQYDKGRTNIVFAADDKGTLRLLSVPAKAGGTPAVLSLNPYSDDHPKLPPQTGNQWPGSTGAHGSIVYANKDDGQVYHRDDYLRQQGGVTTKGSQPAADDEGDLVFVRSVGGHDHIFERTNDDSHQERDLTPDASVDYTEPVISHDGRTVAFRGPDGIYTVPSKGGKPERITDTVGLPAFRS</sequence>
<dbReference type="Proteomes" id="UP000027178">
    <property type="component" value="Unassembled WGS sequence"/>
</dbReference>
<feature type="compositionally biased region" description="Low complexity" evidence="1">
    <location>
        <begin position="36"/>
        <end position="60"/>
    </location>
</feature>
<keyword evidence="4" id="KW-1185">Reference proteome</keyword>
<dbReference type="SUPFAM" id="SSF82171">
    <property type="entry name" value="DPP6 N-terminal domain-like"/>
    <property type="match status" value="1"/>
</dbReference>
<dbReference type="PROSITE" id="PS51257">
    <property type="entry name" value="PROKAR_LIPOPROTEIN"/>
    <property type="match status" value="1"/>
</dbReference>
<comment type="caution">
    <text evidence="3">The sequence shown here is derived from an EMBL/GenBank/DDBJ whole genome shotgun (WGS) entry which is preliminary data.</text>
</comment>
<proteinExistence type="predicted"/>
<keyword evidence="2" id="KW-0732">Signal</keyword>
<evidence type="ECO:0000256" key="2">
    <source>
        <dbReference type="SAM" id="SignalP"/>
    </source>
</evidence>
<evidence type="ECO:0000313" key="3">
    <source>
        <dbReference type="EMBL" id="KDN83982.1"/>
    </source>
</evidence>
<protein>
    <recommendedName>
        <fullName evidence="5">WD40 repeat protein</fullName>
    </recommendedName>
</protein>
<evidence type="ECO:0000256" key="1">
    <source>
        <dbReference type="SAM" id="MobiDB-lite"/>
    </source>
</evidence>
<organism evidence="3 4">
    <name type="scientific">Kitasatospora cheerisanensis KCTC 2395</name>
    <dbReference type="NCBI Taxonomy" id="1348663"/>
    <lineage>
        <taxon>Bacteria</taxon>
        <taxon>Bacillati</taxon>
        <taxon>Actinomycetota</taxon>
        <taxon>Actinomycetes</taxon>
        <taxon>Kitasatosporales</taxon>
        <taxon>Streptomycetaceae</taxon>
        <taxon>Kitasatospora</taxon>
    </lineage>
</organism>
<dbReference type="AlphaFoldDB" id="A0A066YRV8"/>
<feature type="signal peptide" evidence="2">
    <location>
        <begin position="1"/>
        <end position="29"/>
    </location>
</feature>
<name>A0A066YRV8_9ACTN</name>
<feature type="chain" id="PRO_5038675109" description="WD40 repeat protein" evidence="2">
    <location>
        <begin position="30"/>
        <end position="338"/>
    </location>
</feature>
<evidence type="ECO:0008006" key="5">
    <source>
        <dbReference type="Google" id="ProtNLM"/>
    </source>
</evidence>
<reference evidence="3 4" key="1">
    <citation type="submission" date="2014-05" db="EMBL/GenBank/DDBJ databases">
        <title>Draft Genome Sequence of Kitasatospora cheerisanensis KCTC 2395.</title>
        <authorList>
            <person name="Nam D.H."/>
        </authorList>
    </citation>
    <scope>NUCLEOTIDE SEQUENCE [LARGE SCALE GENOMIC DNA]</scope>
    <source>
        <strain evidence="3 4">KCTC 2395</strain>
    </source>
</reference>